<feature type="coiled-coil region" evidence="1">
    <location>
        <begin position="247"/>
        <end position="292"/>
    </location>
</feature>
<keyword evidence="3" id="KW-1185">Reference proteome</keyword>
<accession>A0A836LA29</accession>
<dbReference type="OrthoDB" id="272605at2759"/>
<name>A0A836LA29_9TRYP</name>
<comment type="caution">
    <text evidence="2">The sequence shown here is derived from an EMBL/GenBank/DDBJ whole genome shotgun (WGS) entry which is preliminary data.</text>
</comment>
<evidence type="ECO:0000313" key="2">
    <source>
        <dbReference type="EMBL" id="KAG5492938.1"/>
    </source>
</evidence>
<protein>
    <submittedName>
        <fullName evidence="2">Uncharacterized protein</fullName>
    </submittedName>
</protein>
<dbReference type="GeneID" id="94287642"/>
<dbReference type="AlphaFoldDB" id="A0A836LA29"/>
<dbReference type="KEGG" id="phet:94287642"/>
<proteinExistence type="predicted"/>
<gene>
    <name evidence="2" type="ORF">JKF63_01518</name>
</gene>
<dbReference type="Proteomes" id="UP000674318">
    <property type="component" value="Chromosome 35"/>
</dbReference>
<keyword evidence="1" id="KW-0175">Coiled coil</keyword>
<reference evidence="2 3" key="1">
    <citation type="submission" date="2021-02" db="EMBL/GenBank/DDBJ databases">
        <title>Porcisia hertigi Genome sequencing and assembly.</title>
        <authorList>
            <person name="Almutairi H."/>
            <person name="Gatherer D."/>
        </authorList>
    </citation>
    <scope>NUCLEOTIDE SEQUENCE [LARGE SCALE GENOMIC DNA]</scope>
    <source>
        <strain evidence="2 3">C119</strain>
    </source>
</reference>
<evidence type="ECO:0000256" key="1">
    <source>
        <dbReference type="SAM" id="Coils"/>
    </source>
</evidence>
<organism evidence="2 3">
    <name type="scientific">Porcisia hertigi</name>
    <dbReference type="NCBI Taxonomy" id="2761500"/>
    <lineage>
        <taxon>Eukaryota</taxon>
        <taxon>Discoba</taxon>
        <taxon>Euglenozoa</taxon>
        <taxon>Kinetoplastea</taxon>
        <taxon>Metakinetoplastina</taxon>
        <taxon>Trypanosomatida</taxon>
        <taxon>Trypanosomatidae</taxon>
        <taxon>Leishmaniinae</taxon>
        <taxon>Porcisia</taxon>
    </lineage>
</organism>
<sequence length="325" mass="35660">MANPPAAPSDDVLRTQHYLAEVIDECVFVERQRELTERRLSSQLQAHKNLIAELFSALRDVCRYTAIVEDAVLPALLESLRGSSAARLQLLESRSGIHEKLMRLRGGGGGDQGINVLLPPAPRMCSDARSANVSVVLLDNAAEVGREMLQRLVAREADLVDALGKATTRLNTASIISTTENCEFEVLRRRVDQLSQHVDSSESRPLKTASVFPAPPGPISAAQAPEIALTASAEFNKARTMAYEKTIQALNTELALLHENYAALSRANTREVDALKQRMIDAERKHKNHIAECDAVLGRISLELEQLIHENAQLKHTLRAATGVD</sequence>
<evidence type="ECO:0000313" key="3">
    <source>
        <dbReference type="Proteomes" id="UP000674318"/>
    </source>
</evidence>
<dbReference type="RefSeq" id="XP_067753722.1">
    <property type="nucleotide sequence ID" value="XM_067897565.1"/>
</dbReference>
<dbReference type="EMBL" id="JAFJZO010000035">
    <property type="protein sequence ID" value="KAG5492938.1"/>
    <property type="molecule type" value="Genomic_DNA"/>
</dbReference>